<accession>A0A8C2KFA5</accession>
<evidence type="ECO:0000313" key="1">
    <source>
        <dbReference type="Ensembl" id="ENSCCRP00020107765.1"/>
    </source>
</evidence>
<evidence type="ECO:0000313" key="2">
    <source>
        <dbReference type="Proteomes" id="UP000694701"/>
    </source>
</evidence>
<dbReference type="AlphaFoldDB" id="A0A8C2KFA5"/>
<dbReference type="PANTHER" id="PTHR10338">
    <property type="entry name" value="INTER-ALPHA-TRYPSIN INHIBITOR HEAVY CHAIN FAMILY MEMBER"/>
    <property type="match status" value="1"/>
</dbReference>
<dbReference type="PANTHER" id="PTHR10338:SF119">
    <property type="entry name" value="INTER-ALPHA-TRYPSIN INHIBITOR HEAVY CHAIN H4"/>
    <property type="match status" value="1"/>
</dbReference>
<name>A0A8C2KFA5_CYPCA</name>
<reference evidence="1" key="1">
    <citation type="submission" date="2025-08" db="UniProtKB">
        <authorList>
            <consortium name="Ensembl"/>
        </authorList>
    </citation>
    <scope>IDENTIFICATION</scope>
</reference>
<protein>
    <submittedName>
        <fullName evidence="1">Zgc:112265</fullName>
    </submittedName>
</protein>
<proteinExistence type="predicted"/>
<dbReference type="Proteomes" id="UP000694701">
    <property type="component" value="Unplaced"/>
</dbReference>
<sequence>MKKLPFSLYFNGSEIVVSGQITDNSVESFTTEVIAVSKGNNVMYQDTIMTTDPSDVPPENEDFMQRLWAYLTVKQLLERQVLLKGQEKEDEKKEALKLSLKYQFVTPLTSMVVTKPQEGDVEVADKPKEGEAPPRPPAPTVHSNRFLLPVVGQSKPLCFDVPVPHKLRLLQDSASEFSMNGESLTGQNGFHQIALHYKTNHHLTINTTSIRYHDGQNQVEFLWGQEPTQHNTEGVSLILRSNEIDVTMGKIHIVILLHKEKRDMCLCPAVQTRPKDVNLTGILGEPDISYDEIQGTQTPTLKLKDQEVKTSRVMVKDYRLASAPLVGCWLVPFQAVTQRELSDLTVTQL</sequence>
<organism evidence="1 2">
    <name type="scientific">Cyprinus carpio</name>
    <name type="common">Common carp</name>
    <dbReference type="NCBI Taxonomy" id="7962"/>
    <lineage>
        <taxon>Eukaryota</taxon>
        <taxon>Metazoa</taxon>
        <taxon>Chordata</taxon>
        <taxon>Craniata</taxon>
        <taxon>Vertebrata</taxon>
        <taxon>Euteleostomi</taxon>
        <taxon>Actinopterygii</taxon>
        <taxon>Neopterygii</taxon>
        <taxon>Teleostei</taxon>
        <taxon>Ostariophysi</taxon>
        <taxon>Cypriniformes</taxon>
        <taxon>Cyprinidae</taxon>
        <taxon>Cyprininae</taxon>
        <taxon>Cyprinus</taxon>
    </lineage>
</organism>
<dbReference type="Ensembl" id="ENSCCRT00020117714.1">
    <property type="protein sequence ID" value="ENSCCRP00020107765.1"/>
    <property type="gene ID" value="ENSCCRG00020049112.1"/>
</dbReference>
<dbReference type="InterPro" id="IPR050934">
    <property type="entry name" value="ITIH"/>
</dbReference>